<accession>A0A450UZ60</accession>
<keyword evidence="1" id="KW-0472">Membrane</keyword>
<sequence length="75" mass="8436">MSKLDLAKEEIAYLKLWLGMVFAVGITLIGWLLSNFQSAHWHLVAAGILALLLIGFVGYAIHTRIEDKITRIEEL</sequence>
<feature type="transmembrane region" description="Helical" evidence="1">
    <location>
        <begin position="12"/>
        <end position="33"/>
    </location>
</feature>
<keyword evidence="1" id="KW-1133">Transmembrane helix</keyword>
<gene>
    <name evidence="2" type="ORF">BECKLFY1418A_GA0070994_10733</name>
</gene>
<reference evidence="2" key="1">
    <citation type="submission" date="2019-02" db="EMBL/GenBank/DDBJ databases">
        <authorList>
            <person name="Gruber-Vodicka R. H."/>
            <person name="Seah K. B. B."/>
        </authorList>
    </citation>
    <scope>NUCLEOTIDE SEQUENCE</scope>
    <source>
        <strain evidence="2">BECK_M6</strain>
    </source>
</reference>
<name>A0A450UZ60_9GAMM</name>
<evidence type="ECO:0000256" key="1">
    <source>
        <dbReference type="SAM" id="Phobius"/>
    </source>
</evidence>
<evidence type="ECO:0000313" key="2">
    <source>
        <dbReference type="EMBL" id="VFJ97736.1"/>
    </source>
</evidence>
<dbReference type="AlphaFoldDB" id="A0A450UZ60"/>
<organism evidence="2">
    <name type="scientific">Candidatus Kentrum sp. LFY</name>
    <dbReference type="NCBI Taxonomy" id="2126342"/>
    <lineage>
        <taxon>Bacteria</taxon>
        <taxon>Pseudomonadati</taxon>
        <taxon>Pseudomonadota</taxon>
        <taxon>Gammaproteobacteria</taxon>
        <taxon>Candidatus Kentrum</taxon>
    </lineage>
</organism>
<keyword evidence="1" id="KW-0812">Transmembrane</keyword>
<protein>
    <submittedName>
        <fullName evidence="2">Uncharacterized protein</fullName>
    </submittedName>
</protein>
<proteinExistence type="predicted"/>
<dbReference type="EMBL" id="CAADFH010000073">
    <property type="protein sequence ID" value="VFJ97736.1"/>
    <property type="molecule type" value="Genomic_DNA"/>
</dbReference>
<feature type="transmembrane region" description="Helical" evidence="1">
    <location>
        <begin position="39"/>
        <end position="61"/>
    </location>
</feature>